<keyword evidence="4" id="KW-1185">Reference proteome</keyword>
<evidence type="ECO:0000313" key="4">
    <source>
        <dbReference type="Proteomes" id="UP000275078"/>
    </source>
</evidence>
<dbReference type="EMBL" id="ML119654">
    <property type="protein sequence ID" value="RPA85258.1"/>
    <property type="molecule type" value="Genomic_DNA"/>
</dbReference>
<feature type="region of interest" description="Disordered" evidence="1">
    <location>
        <begin position="247"/>
        <end position="275"/>
    </location>
</feature>
<dbReference type="Proteomes" id="UP000275078">
    <property type="component" value="Unassembled WGS sequence"/>
</dbReference>
<gene>
    <name evidence="3" type="ORF">BJ508DRAFT_412045</name>
</gene>
<reference evidence="3 4" key="1">
    <citation type="journal article" date="2018" name="Nat. Ecol. Evol.">
        <title>Pezizomycetes genomes reveal the molecular basis of ectomycorrhizal truffle lifestyle.</title>
        <authorList>
            <person name="Murat C."/>
            <person name="Payen T."/>
            <person name="Noel B."/>
            <person name="Kuo A."/>
            <person name="Morin E."/>
            <person name="Chen J."/>
            <person name="Kohler A."/>
            <person name="Krizsan K."/>
            <person name="Balestrini R."/>
            <person name="Da Silva C."/>
            <person name="Montanini B."/>
            <person name="Hainaut M."/>
            <person name="Levati E."/>
            <person name="Barry K.W."/>
            <person name="Belfiori B."/>
            <person name="Cichocki N."/>
            <person name="Clum A."/>
            <person name="Dockter R.B."/>
            <person name="Fauchery L."/>
            <person name="Guy J."/>
            <person name="Iotti M."/>
            <person name="Le Tacon F."/>
            <person name="Lindquist E.A."/>
            <person name="Lipzen A."/>
            <person name="Malagnac F."/>
            <person name="Mello A."/>
            <person name="Molinier V."/>
            <person name="Miyauchi S."/>
            <person name="Poulain J."/>
            <person name="Riccioni C."/>
            <person name="Rubini A."/>
            <person name="Sitrit Y."/>
            <person name="Splivallo R."/>
            <person name="Traeger S."/>
            <person name="Wang M."/>
            <person name="Zifcakova L."/>
            <person name="Wipf D."/>
            <person name="Zambonelli A."/>
            <person name="Paolocci F."/>
            <person name="Nowrousian M."/>
            <person name="Ottonello S."/>
            <person name="Baldrian P."/>
            <person name="Spatafora J.W."/>
            <person name="Henrissat B."/>
            <person name="Nagy L.G."/>
            <person name="Aury J.M."/>
            <person name="Wincker P."/>
            <person name="Grigoriev I.V."/>
            <person name="Bonfante P."/>
            <person name="Martin F.M."/>
        </authorList>
    </citation>
    <scope>NUCLEOTIDE SEQUENCE [LARGE SCALE GENOMIC DNA]</scope>
    <source>
        <strain evidence="3 4">RN42</strain>
    </source>
</reference>
<protein>
    <submittedName>
        <fullName evidence="3">Uncharacterized protein</fullName>
    </submittedName>
</protein>
<organism evidence="3 4">
    <name type="scientific">Ascobolus immersus RN42</name>
    <dbReference type="NCBI Taxonomy" id="1160509"/>
    <lineage>
        <taxon>Eukaryota</taxon>
        <taxon>Fungi</taxon>
        <taxon>Dikarya</taxon>
        <taxon>Ascomycota</taxon>
        <taxon>Pezizomycotina</taxon>
        <taxon>Pezizomycetes</taxon>
        <taxon>Pezizales</taxon>
        <taxon>Ascobolaceae</taxon>
        <taxon>Ascobolus</taxon>
    </lineage>
</organism>
<feature type="region of interest" description="Disordered" evidence="1">
    <location>
        <begin position="173"/>
        <end position="202"/>
    </location>
</feature>
<dbReference type="AlphaFoldDB" id="A0A3N4IKP2"/>
<feature type="compositionally biased region" description="Polar residues" evidence="1">
    <location>
        <begin position="173"/>
        <end position="183"/>
    </location>
</feature>
<keyword evidence="2" id="KW-0732">Signal</keyword>
<evidence type="ECO:0000256" key="1">
    <source>
        <dbReference type="SAM" id="MobiDB-lite"/>
    </source>
</evidence>
<name>A0A3N4IKP2_ASCIM</name>
<sequence>MHFTGTFLLLARVLPLALVGFSNLAYADSIGSNDLSNGNQAPQLPLSDIPGGFLSGNAAPSSAEFGQESKLQMRSAEQDLESLLAKAIYGRDISYDDDDGDDVDDDKQASILADDFACKIFGGNNCAGSHAKRSIDAFQAVLKRDFYDALDEDDLDKAAFIGKIFAKIKGMFSSKNKGSSRSDPNGGGPARPDSPILGPYSSTHLKRSMGELHSVLRRDFLDALEEDDFDKAAFIGKIFAKIKGMFSSKNKGSSRSDPNGGGPARPDSPTLGPYSSTHLKRAVQDVEALVRSELLAAFGDSTETKDIIDGVVRKVQAALVV</sequence>
<feature type="compositionally biased region" description="Polar residues" evidence="1">
    <location>
        <begin position="247"/>
        <end position="257"/>
    </location>
</feature>
<proteinExistence type="predicted"/>
<feature type="chain" id="PRO_5018179786" evidence="2">
    <location>
        <begin position="28"/>
        <end position="321"/>
    </location>
</feature>
<accession>A0A3N4IKP2</accession>
<evidence type="ECO:0000256" key="2">
    <source>
        <dbReference type="SAM" id="SignalP"/>
    </source>
</evidence>
<evidence type="ECO:0000313" key="3">
    <source>
        <dbReference type="EMBL" id="RPA85258.1"/>
    </source>
</evidence>
<feature type="signal peptide" evidence="2">
    <location>
        <begin position="1"/>
        <end position="27"/>
    </location>
</feature>